<accession>A0A1C7M755</accession>
<evidence type="ECO:0000256" key="1">
    <source>
        <dbReference type="SAM" id="MobiDB-lite"/>
    </source>
</evidence>
<comment type="caution">
    <text evidence="2">The sequence shown here is derived from an EMBL/GenBank/DDBJ whole genome shotgun (WGS) entry which is preliminary data.</text>
</comment>
<keyword evidence="3" id="KW-1185">Reference proteome</keyword>
<reference evidence="2 3" key="1">
    <citation type="submission" date="2016-03" db="EMBL/GenBank/DDBJ databases">
        <title>Whole genome sequencing of Grifola frondosa 9006-11.</title>
        <authorList>
            <person name="Min B."/>
            <person name="Park H."/>
            <person name="Kim J.-G."/>
            <person name="Cho H."/>
            <person name="Oh Y.-L."/>
            <person name="Kong W.-S."/>
            <person name="Choi I.-G."/>
        </authorList>
    </citation>
    <scope>NUCLEOTIDE SEQUENCE [LARGE SCALE GENOMIC DNA]</scope>
    <source>
        <strain evidence="2 3">9006-11</strain>
    </source>
</reference>
<evidence type="ECO:0000313" key="2">
    <source>
        <dbReference type="EMBL" id="OBZ70874.1"/>
    </source>
</evidence>
<dbReference type="EMBL" id="LUGG01000013">
    <property type="protein sequence ID" value="OBZ70874.1"/>
    <property type="molecule type" value="Genomic_DNA"/>
</dbReference>
<feature type="region of interest" description="Disordered" evidence="1">
    <location>
        <begin position="144"/>
        <end position="171"/>
    </location>
</feature>
<dbReference type="Proteomes" id="UP000092993">
    <property type="component" value="Unassembled WGS sequence"/>
</dbReference>
<organism evidence="2 3">
    <name type="scientific">Grifola frondosa</name>
    <name type="common">Maitake</name>
    <name type="synonym">Polyporus frondosus</name>
    <dbReference type="NCBI Taxonomy" id="5627"/>
    <lineage>
        <taxon>Eukaryota</taxon>
        <taxon>Fungi</taxon>
        <taxon>Dikarya</taxon>
        <taxon>Basidiomycota</taxon>
        <taxon>Agaricomycotina</taxon>
        <taxon>Agaricomycetes</taxon>
        <taxon>Polyporales</taxon>
        <taxon>Grifolaceae</taxon>
        <taxon>Grifola</taxon>
    </lineage>
</organism>
<sequence>MPMLRRRACSGAAQRCAQVHCPERTHLSYVERLVRACTRATESYVGISMLISQCAPLAWYAAGNTPHIAGGNGVSSLACRFEPRCASEAERVGKGGHTAEVEEGDRHRLTSAGMVRARYDASRVEMRANNQRAGSVMARLTKMSGDPKHASVPCSNLDAMDSDERAREGSE</sequence>
<name>A0A1C7M755_GRIFR</name>
<proteinExistence type="predicted"/>
<dbReference type="AlphaFoldDB" id="A0A1C7M755"/>
<gene>
    <name evidence="2" type="ORF">A0H81_09144</name>
</gene>
<protein>
    <submittedName>
        <fullName evidence="2">Uncharacterized protein</fullName>
    </submittedName>
</protein>
<feature type="compositionally biased region" description="Basic and acidic residues" evidence="1">
    <location>
        <begin position="162"/>
        <end position="171"/>
    </location>
</feature>
<evidence type="ECO:0000313" key="3">
    <source>
        <dbReference type="Proteomes" id="UP000092993"/>
    </source>
</evidence>